<dbReference type="InterPro" id="IPR036869">
    <property type="entry name" value="J_dom_sf"/>
</dbReference>
<dbReference type="GO" id="GO:0051087">
    <property type="term" value="F:protein-folding chaperone binding"/>
    <property type="evidence" value="ECO:0007669"/>
    <property type="project" value="TreeGrafter"/>
</dbReference>
<evidence type="ECO:0000313" key="3">
    <source>
        <dbReference type="EMBL" id="CDH49803.1"/>
    </source>
</evidence>
<evidence type="ECO:0000256" key="1">
    <source>
        <dbReference type="SAM" id="MobiDB-lite"/>
    </source>
</evidence>
<dbReference type="InterPro" id="IPR001623">
    <property type="entry name" value="DnaJ_domain"/>
</dbReference>
<dbReference type="CDD" id="cd06257">
    <property type="entry name" value="DnaJ"/>
    <property type="match status" value="1"/>
</dbReference>
<dbReference type="EMBL" id="CBTN010000004">
    <property type="protein sequence ID" value="CDH49803.1"/>
    <property type="molecule type" value="Genomic_DNA"/>
</dbReference>
<dbReference type="PANTHER" id="PTHR43948:SF10">
    <property type="entry name" value="MRJ, ISOFORM E"/>
    <property type="match status" value="1"/>
</dbReference>
<dbReference type="Gene3D" id="1.10.287.110">
    <property type="entry name" value="DnaJ domain"/>
    <property type="match status" value="1"/>
</dbReference>
<organism evidence="3 4">
    <name type="scientific">Lichtheimia corymbifera JMRC:FSU:9682</name>
    <dbReference type="NCBI Taxonomy" id="1263082"/>
    <lineage>
        <taxon>Eukaryota</taxon>
        <taxon>Fungi</taxon>
        <taxon>Fungi incertae sedis</taxon>
        <taxon>Mucoromycota</taxon>
        <taxon>Mucoromycotina</taxon>
        <taxon>Mucoromycetes</taxon>
        <taxon>Mucorales</taxon>
        <taxon>Lichtheimiaceae</taxon>
        <taxon>Lichtheimia</taxon>
    </lineage>
</organism>
<proteinExistence type="predicted"/>
<protein>
    <recommendedName>
        <fullName evidence="2">J domain-containing protein</fullName>
    </recommendedName>
</protein>
<dbReference type="PROSITE" id="PS50076">
    <property type="entry name" value="DNAJ_2"/>
    <property type="match status" value="1"/>
</dbReference>
<dbReference type="SMART" id="SM00271">
    <property type="entry name" value="DnaJ"/>
    <property type="match status" value="1"/>
</dbReference>
<dbReference type="PRINTS" id="PR00625">
    <property type="entry name" value="JDOMAIN"/>
</dbReference>
<dbReference type="GO" id="GO:0044183">
    <property type="term" value="F:protein folding chaperone"/>
    <property type="evidence" value="ECO:0007669"/>
    <property type="project" value="TreeGrafter"/>
</dbReference>
<keyword evidence="4" id="KW-1185">Reference proteome</keyword>
<evidence type="ECO:0000259" key="2">
    <source>
        <dbReference type="PROSITE" id="PS50076"/>
    </source>
</evidence>
<dbReference type="AlphaFoldDB" id="A0A068RHY1"/>
<gene>
    <name evidence="3" type="ORF">LCOR_01535.1</name>
</gene>
<dbReference type="GO" id="GO:0005634">
    <property type="term" value="C:nucleus"/>
    <property type="evidence" value="ECO:0007669"/>
    <property type="project" value="TreeGrafter"/>
</dbReference>
<feature type="compositionally biased region" description="Polar residues" evidence="1">
    <location>
        <begin position="217"/>
        <end position="237"/>
    </location>
</feature>
<dbReference type="GO" id="GO:0051082">
    <property type="term" value="F:unfolded protein binding"/>
    <property type="evidence" value="ECO:0007669"/>
    <property type="project" value="TreeGrafter"/>
</dbReference>
<comment type="caution">
    <text evidence="3">The sequence shown here is derived from an EMBL/GenBank/DDBJ whole genome shotgun (WGS) entry which is preliminary data.</text>
</comment>
<dbReference type="InterPro" id="IPR018253">
    <property type="entry name" value="DnaJ_domain_CS"/>
</dbReference>
<dbReference type="GO" id="GO:0005737">
    <property type="term" value="C:cytoplasm"/>
    <property type="evidence" value="ECO:0007669"/>
    <property type="project" value="TreeGrafter"/>
</dbReference>
<name>A0A068RHY1_9FUNG</name>
<evidence type="ECO:0000313" key="4">
    <source>
        <dbReference type="Proteomes" id="UP000027586"/>
    </source>
</evidence>
<feature type="region of interest" description="Disordered" evidence="1">
    <location>
        <begin position="250"/>
        <end position="291"/>
    </location>
</feature>
<dbReference type="OrthoDB" id="10250354at2759"/>
<sequence>MAIDFYEVLEITREASDQDIRKAYRKLALRYHPDKNQSPEAGEKFKEISHAYEVLSDPERRRAYDRGDLDGRGGGFEGQDYAPFPGFHFHSPEEVFANFFKAHQAMFDDMLFGFSSRGGPRRGDPFGGGFFDNDPFFSGGGFGHGVGGGGGGFPSMMGGGGLDMLMGGPSMMGGGAGGGSFFSSSSSSSSSFGGGGFGTSKSVSSSTRIVNGRPETVTVTRIQDQNGTTITEDYGNGQQRVTVNGQEVQNTIGAPHPGAHAARRLQGSNGRGGSSSDGNQQVNTQRRRGWF</sequence>
<dbReference type="Pfam" id="PF00226">
    <property type="entry name" value="DnaJ"/>
    <property type="match status" value="1"/>
</dbReference>
<dbReference type="Proteomes" id="UP000027586">
    <property type="component" value="Unassembled WGS sequence"/>
</dbReference>
<dbReference type="PROSITE" id="PS00636">
    <property type="entry name" value="DNAJ_1"/>
    <property type="match status" value="1"/>
</dbReference>
<dbReference type="VEuPathDB" id="FungiDB:LCOR_01535.1"/>
<dbReference type="PANTHER" id="PTHR43948">
    <property type="entry name" value="DNAJ HOMOLOG SUBFAMILY B"/>
    <property type="match status" value="1"/>
</dbReference>
<reference evidence="3" key="1">
    <citation type="submission" date="2013-08" db="EMBL/GenBank/DDBJ databases">
        <title>Gene expansion shapes genome architecture in the human pathogen Lichtheimia corymbifera: an evolutionary genomics analysis in the ancient terrestrial Mucorales (Mucoromycotina).</title>
        <authorList>
            <person name="Schwartze V.U."/>
            <person name="Winter S."/>
            <person name="Shelest E."/>
            <person name="Marcet-Houben M."/>
            <person name="Horn F."/>
            <person name="Wehner S."/>
            <person name="Hoffmann K."/>
            <person name="Riege K."/>
            <person name="Sammeth M."/>
            <person name="Nowrousian M."/>
            <person name="Valiante V."/>
            <person name="Linde J."/>
            <person name="Jacobsen I.D."/>
            <person name="Marz M."/>
            <person name="Brakhage A.A."/>
            <person name="Gabaldon T."/>
            <person name="Bocker S."/>
            <person name="Voigt K."/>
        </authorList>
    </citation>
    <scope>NUCLEOTIDE SEQUENCE [LARGE SCALE GENOMIC DNA]</scope>
    <source>
        <strain evidence="3">FSU 9682</strain>
    </source>
</reference>
<feature type="domain" description="J" evidence="2">
    <location>
        <begin position="4"/>
        <end position="68"/>
    </location>
</feature>
<feature type="region of interest" description="Disordered" evidence="1">
    <location>
        <begin position="192"/>
        <end position="237"/>
    </location>
</feature>
<accession>A0A068RHY1</accession>
<dbReference type="SUPFAM" id="SSF46565">
    <property type="entry name" value="Chaperone J-domain"/>
    <property type="match status" value="1"/>
</dbReference>
<dbReference type="STRING" id="1263082.A0A068RHY1"/>